<reference evidence="7 8" key="2">
    <citation type="journal article" date="2010" name="J. Bacteriol.">
        <title>Complete genome sequence of Beijerinckia indica subsp. indica.</title>
        <authorList>
            <person name="Tamas I."/>
            <person name="Dedysh S.N."/>
            <person name="Liesack W."/>
            <person name="Stott M.B."/>
            <person name="Alam M."/>
            <person name="Murrell J.C."/>
            <person name="Dunfield P.F."/>
        </authorList>
    </citation>
    <scope>NUCLEOTIDE SEQUENCE [LARGE SCALE GENOMIC DNA]</scope>
    <source>
        <strain evidence="8">ATCC 9039 / DSM 1715 / NCIMB 8712</strain>
    </source>
</reference>
<dbReference type="EMBL" id="CP001016">
    <property type="protein sequence ID" value="ACB94572.1"/>
    <property type="molecule type" value="Genomic_DNA"/>
</dbReference>
<dbReference type="AlphaFoldDB" id="B2IHQ1"/>
<dbReference type="OrthoDB" id="4230779at2"/>
<evidence type="ECO:0000256" key="1">
    <source>
        <dbReference type="ARBA" id="ARBA00001974"/>
    </source>
</evidence>
<dbReference type="GO" id="GO:0071949">
    <property type="term" value="F:FAD binding"/>
    <property type="evidence" value="ECO:0007669"/>
    <property type="project" value="InterPro"/>
</dbReference>
<keyword evidence="5 7" id="KW-0503">Monooxygenase</keyword>
<keyword evidence="8" id="KW-1185">Reference proteome</keyword>
<evidence type="ECO:0000256" key="3">
    <source>
        <dbReference type="ARBA" id="ARBA00022827"/>
    </source>
</evidence>
<evidence type="ECO:0000256" key="5">
    <source>
        <dbReference type="ARBA" id="ARBA00023033"/>
    </source>
</evidence>
<dbReference type="Gene3D" id="3.50.50.60">
    <property type="entry name" value="FAD/NAD(P)-binding domain"/>
    <property type="match status" value="1"/>
</dbReference>
<evidence type="ECO:0000259" key="6">
    <source>
        <dbReference type="Pfam" id="PF01494"/>
    </source>
</evidence>
<keyword evidence="3" id="KW-0274">FAD</keyword>
<dbReference type="PANTHER" id="PTHR13789:SF318">
    <property type="entry name" value="GERANYLGERANYL DIPHOSPHATE REDUCTASE"/>
    <property type="match status" value="1"/>
</dbReference>
<feature type="domain" description="FAD-binding" evidence="6">
    <location>
        <begin position="5"/>
        <end position="361"/>
    </location>
</feature>
<evidence type="ECO:0000313" key="8">
    <source>
        <dbReference type="Proteomes" id="UP000001695"/>
    </source>
</evidence>
<protein>
    <submittedName>
        <fullName evidence="7">Monooxygenase FAD-binding</fullName>
    </submittedName>
</protein>
<keyword evidence="2" id="KW-0285">Flavoprotein</keyword>
<proteinExistence type="predicted"/>
<dbReference type="KEGG" id="bid:Bind_0923"/>
<keyword evidence="4" id="KW-0560">Oxidoreductase</keyword>
<reference evidence="8" key="1">
    <citation type="submission" date="2008-03" db="EMBL/GenBank/DDBJ databases">
        <title>Complete sequence of chromosome of Beijerinckia indica subsp. indica ATCC 9039.</title>
        <authorList>
            <consortium name="US DOE Joint Genome Institute"/>
            <person name="Copeland A."/>
            <person name="Lucas S."/>
            <person name="Lapidus A."/>
            <person name="Glavina del Rio T."/>
            <person name="Dalin E."/>
            <person name="Tice H."/>
            <person name="Bruce D."/>
            <person name="Goodwin L."/>
            <person name="Pitluck S."/>
            <person name="LaButti K."/>
            <person name="Schmutz J."/>
            <person name="Larimer F."/>
            <person name="Land M."/>
            <person name="Hauser L."/>
            <person name="Kyrpides N."/>
            <person name="Mikhailova N."/>
            <person name="Dunfield P.F."/>
            <person name="Dedysh S.N."/>
            <person name="Liesack W."/>
            <person name="Saw J.H."/>
            <person name="Alam M."/>
            <person name="Chen Y."/>
            <person name="Murrell J.C."/>
            <person name="Richardson P."/>
        </authorList>
    </citation>
    <scope>NUCLEOTIDE SEQUENCE [LARGE SCALE GENOMIC DNA]</scope>
    <source>
        <strain evidence="8">ATCC 9039 / DSM 1715 / NCIMB 8712</strain>
    </source>
</reference>
<comment type="cofactor">
    <cofactor evidence="1">
        <name>FAD</name>
        <dbReference type="ChEBI" id="CHEBI:57692"/>
    </cofactor>
</comment>
<sequence>MRQSHALIAGAGIGGLTAALCLARQGWRISLFEQAPVLEEVGAGLQLSPNASAILRGLGVLPHLEHAALRPQELVLRRARDGASLIRLPLHEAEHLWGAPYLLAHRADLQRALLETLALHENISLRLGSTVAGFASGADGVRIVVKHGQIKSTFEGDCLIGADGVHSLVRGRLLEASQPLPQTKRELCKRTAWRALVPAELASTEMLKPRTNLWLGPDAHLVHYPLRQGTVVNVVAVIKTRPSTDSTQTFWAGIGDPAELAQSFTTWAEPARALLAAAPQWRTHPLLDYPPFPTWCAGRVALLGDAAHPMVPFLAQGAAQAIEDAAMLGHVLAEPLTGTQTIETALVTYQKQRYARASKVQAASRRQATIYHLKGPAALARDTVLRFSNPERTLAGYGWLYQVQNYPQDELT</sequence>
<dbReference type="PANTHER" id="PTHR13789">
    <property type="entry name" value="MONOOXYGENASE"/>
    <property type="match status" value="1"/>
</dbReference>
<dbReference type="InterPro" id="IPR050493">
    <property type="entry name" value="FAD-dep_Monooxygenase_BioMet"/>
</dbReference>
<evidence type="ECO:0000256" key="2">
    <source>
        <dbReference type="ARBA" id="ARBA00022630"/>
    </source>
</evidence>
<dbReference type="InterPro" id="IPR002938">
    <property type="entry name" value="FAD-bd"/>
</dbReference>
<dbReference type="SUPFAM" id="SSF54373">
    <property type="entry name" value="FAD-linked reductases, C-terminal domain"/>
    <property type="match status" value="1"/>
</dbReference>
<dbReference type="PRINTS" id="PR00420">
    <property type="entry name" value="RNGMNOXGNASE"/>
</dbReference>
<evidence type="ECO:0000313" key="7">
    <source>
        <dbReference type="EMBL" id="ACB94572.1"/>
    </source>
</evidence>
<dbReference type="HOGENOM" id="CLU_009665_19_3_5"/>
<dbReference type="GO" id="GO:0004497">
    <property type="term" value="F:monooxygenase activity"/>
    <property type="evidence" value="ECO:0007669"/>
    <property type="project" value="UniProtKB-KW"/>
</dbReference>
<dbReference type="SUPFAM" id="SSF51905">
    <property type="entry name" value="FAD/NAD(P)-binding domain"/>
    <property type="match status" value="1"/>
</dbReference>
<dbReference type="eggNOG" id="COG0654">
    <property type="taxonomic scope" value="Bacteria"/>
</dbReference>
<gene>
    <name evidence="7" type="ordered locus">Bind_0923</name>
</gene>
<organism evidence="7 8">
    <name type="scientific">Beijerinckia indica subsp. indica (strain ATCC 9039 / DSM 1715 / NCIMB 8712)</name>
    <dbReference type="NCBI Taxonomy" id="395963"/>
    <lineage>
        <taxon>Bacteria</taxon>
        <taxon>Pseudomonadati</taxon>
        <taxon>Pseudomonadota</taxon>
        <taxon>Alphaproteobacteria</taxon>
        <taxon>Hyphomicrobiales</taxon>
        <taxon>Beijerinckiaceae</taxon>
        <taxon>Beijerinckia</taxon>
    </lineage>
</organism>
<accession>B2IHQ1</accession>
<dbReference type="STRING" id="395963.Bind_0923"/>
<name>B2IHQ1_BEII9</name>
<dbReference type="Pfam" id="PF01494">
    <property type="entry name" value="FAD_binding_3"/>
    <property type="match status" value="1"/>
</dbReference>
<dbReference type="Proteomes" id="UP000001695">
    <property type="component" value="Chromosome"/>
</dbReference>
<evidence type="ECO:0000256" key="4">
    <source>
        <dbReference type="ARBA" id="ARBA00023002"/>
    </source>
</evidence>
<dbReference type="InterPro" id="IPR036188">
    <property type="entry name" value="FAD/NAD-bd_sf"/>
</dbReference>
<dbReference type="RefSeq" id="WP_012383929.1">
    <property type="nucleotide sequence ID" value="NC_010581.1"/>
</dbReference>